<accession>A0A061J3T5</accession>
<dbReference type="Proteomes" id="UP000031737">
    <property type="component" value="Unassembled WGS sequence"/>
</dbReference>
<evidence type="ECO:0000313" key="1">
    <source>
        <dbReference type="EMBL" id="ESL08796.1"/>
    </source>
</evidence>
<dbReference type="OrthoDB" id="261244at2759"/>
<protein>
    <submittedName>
        <fullName evidence="1">Uncharacterized protein</fullName>
    </submittedName>
</protein>
<dbReference type="AlphaFoldDB" id="A0A061J3T5"/>
<dbReference type="VEuPathDB" id="TriTrypDB:TRSC58_03496"/>
<keyword evidence="2" id="KW-1185">Reference proteome</keyword>
<name>A0A061J3T5_TRYRA</name>
<sequence length="343" mass="38594">MKGWLTQALEEKYIEALQGLGGTDGVYCMAWEHEWYEDGVVMDWSALHRGLVAGTRFPPLATQVDGVVRFGCCEADDALLVTSIDIRAPWRIIPLSDQAQRLSAFLLPPGETATSAKSVRAPVEKVRGYRFMRGPPGHRSVRDDVYALLQNVNLQLAQGEVKSHVFFGTVIVAARSFEQLMHHTAAVYGALKGAGFDINGNGSSFEPRRVFTVVSGRYWSTLTLGSLRREEDIVAFLVDLFYRWLEDCYVWLCETPPQTLLLSSGNDDRKQQFFSDFYTNLVYPRHDFINLLGVKNMTLTDVLQLAGPRLAKRVPYVGPQKWSTLELRLCLAALDAYKNPPRK</sequence>
<gene>
    <name evidence="1" type="ORF">TRSC58_03496</name>
</gene>
<proteinExistence type="predicted"/>
<organism evidence="1 2">
    <name type="scientific">Trypanosoma rangeli SC58</name>
    <dbReference type="NCBI Taxonomy" id="429131"/>
    <lineage>
        <taxon>Eukaryota</taxon>
        <taxon>Discoba</taxon>
        <taxon>Euglenozoa</taxon>
        <taxon>Kinetoplastea</taxon>
        <taxon>Metakinetoplastina</taxon>
        <taxon>Trypanosomatida</taxon>
        <taxon>Trypanosomatidae</taxon>
        <taxon>Trypanosoma</taxon>
        <taxon>Herpetosoma</taxon>
    </lineage>
</organism>
<evidence type="ECO:0000313" key="2">
    <source>
        <dbReference type="Proteomes" id="UP000031737"/>
    </source>
</evidence>
<comment type="caution">
    <text evidence="1">The sequence shown here is derived from an EMBL/GenBank/DDBJ whole genome shotgun (WGS) entry which is preliminary data.</text>
</comment>
<reference evidence="1 2" key="1">
    <citation type="submission" date="2013-07" db="EMBL/GenBank/DDBJ databases">
        <authorList>
            <person name="Stoco P.H."/>
            <person name="Wagner G."/>
            <person name="Gerber A."/>
            <person name="Zaha A."/>
            <person name="Thompson C."/>
            <person name="Bartholomeu D.C."/>
            <person name="Luckemeyer D.D."/>
            <person name="Bahia D."/>
            <person name="Loreto E."/>
            <person name="Prestes E.B."/>
            <person name="Lima F.M."/>
            <person name="Rodrigues-Luiz G."/>
            <person name="Vallejo G.A."/>
            <person name="Filho J.F."/>
            <person name="Monteiro K.M."/>
            <person name="Tyler K.M."/>
            <person name="de Almeida L.G."/>
            <person name="Ortiz M.F."/>
            <person name="Siervo M.A."/>
            <person name="de Moraes M.H."/>
            <person name="Cunha O.L."/>
            <person name="Mendonca-Neto R."/>
            <person name="Silva R."/>
            <person name="Teixeira S.M."/>
            <person name="Murta S.M."/>
            <person name="Sincero T.C."/>
            <person name="Mendes T.A."/>
            <person name="Urmenyi T.P."/>
            <person name="Silva V.G."/>
            <person name="da Rocha W.D."/>
            <person name="Andersson B."/>
            <person name="Romanha A.J."/>
            <person name="Steindel M."/>
            <person name="de Vasconcelos A.T."/>
            <person name="Grisard E.C."/>
        </authorList>
    </citation>
    <scope>NUCLEOTIDE SEQUENCE [LARGE SCALE GENOMIC DNA]</scope>
    <source>
        <strain evidence="1 2">SC58</strain>
    </source>
</reference>
<dbReference type="EMBL" id="AUPL01003496">
    <property type="protein sequence ID" value="ESL08796.1"/>
    <property type="molecule type" value="Genomic_DNA"/>
</dbReference>